<sequence>MEETWLSILCGQPWLWDSDGANQISFAEDGTGDLICRPELNVWIAAEFDWKSCDGKLSQTIDITRTNNKTIQAQIELTLTKRRIPRIGAAKMAEDTINESLLKDSAFQPKSYTLALENDIFLSQFDSINARHLPSHTPRFGFRLVFDKSPYPPRDEWKEPGGAQEALKFWEWTEFCARQIGCF</sequence>
<evidence type="ECO:0000313" key="2">
    <source>
        <dbReference type="Proteomes" id="UP001251528"/>
    </source>
</evidence>
<gene>
    <name evidence="1" type="ORF">QQS21_010421</name>
</gene>
<dbReference type="Proteomes" id="UP001251528">
    <property type="component" value="Unassembled WGS sequence"/>
</dbReference>
<proteinExistence type="predicted"/>
<accession>A0AAJ0FPF9</accession>
<keyword evidence="2" id="KW-1185">Reference proteome</keyword>
<reference evidence="1" key="1">
    <citation type="submission" date="2023-06" db="EMBL/GenBank/DDBJ databases">
        <title>Conoideocrella luteorostrata (Hypocreales: Clavicipitaceae), a potential biocontrol fungus for elongate hemlock scale in United States Christmas tree production areas.</title>
        <authorList>
            <person name="Barrett H."/>
            <person name="Lovett B."/>
            <person name="Macias A.M."/>
            <person name="Stajich J.E."/>
            <person name="Kasson M.T."/>
        </authorList>
    </citation>
    <scope>NUCLEOTIDE SEQUENCE</scope>
    <source>
        <strain evidence="1">ARSEF 14590</strain>
    </source>
</reference>
<protein>
    <submittedName>
        <fullName evidence="1">Uncharacterized protein</fullName>
    </submittedName>
</protein>
<organism evidence="1 2">
    <name type="scientific">Conoideocrella luteorostrata</name>
    <dbReference type="NCBI Taxonomy" id="1105319"/>
    <lineage>
        <taxon>Eukaryota</taxon>
        <taxon>Fungi</taxon>
        <taxon>Dikarya</taxon>
        <taxon>Ascomycota</taxon>
        <taxon>Pezizomycotina</taxon>
        <taxon>Sordariomycetes</taxon>
        <taxon>Hypocreomycetidae</taxon>
        <taxon>Hypocreales</taxon>
        <taxon>Clavicipitaceae</taxon>
        <taxon>Conoideocrella</taxon>
    </lineage>
</organism>
<evidence type="ECO:0000313" key="1">
    <source>
        <dbReference type="EMBL" id="KAK2591897.1"/>
    </source>
</evidence>
<comment type="caution">
    <text evidence="1">The sequence shown here is derived from an EMBL/GenBank/DDBJ whole genome shotgun (WGS) entry which is preliminary data.</text>
</comment>
<dbReference type="AlphaFoldDB" id="A0AAJ0FPF9"/>
<name>A0AAJ0FPF9_9HYPO</name>
<dbReference type="EMBL" id="JASWJB010000302">
    <property type="protein sequence ID" value="KAK2591897.1"/>
    <property type="molecule type" value="Genomic_DNA"/>
</dbReference>